<organism evidence="20 21">
    <name type="scientific">Heracleum sosnowskyi</name>
    <dbReference type="NCBI Taxonomy" id="360622"/>
    <lineage>
        <taxon>Eukaryota</taxon>
        <taxon>Viridiplantae</taxon>
        <taxon>Streptophyta</taxon>
        <taxon>Embryophyta</taxon>
        <taxon>Tracheophyta</taxon>
        <taxon>Spermatophyta</taxon>
        <taxon>Magnoliopsida</taxon>
        <taxon>eudicotyledons</taxon>
        <taxon>Gunneridae</taxon>
        <taxon>Pentapetalae</taxon>
        <taxon>asterids</taxon>
        <taxon>campanulids</taxon>
        <taxon>Apiales</taxon>
        <taxon>Apiaceae</taxon>
        <taxon>Apioideae</taxon>
        <taxon>apioid superclade</taxon>
        <taxon>Tordylieae</taxon>
        <taxon>Tordyliinae</taxon>
        <taxon>Heracleum</taxon>
    </lineage>
</organism>
<evidence type="ECO:0000256" key="4">
    <source>
        <dbReference type="ARBA" id="ARBA00009317"/>
    </source>
</evidence>
<comment type="cofactor">
    <cofactor evidence="1">
        <name>Mg(2+)</name>
        <dbReference type="ChEBI" id="CHEBI:18420"/>
    </cofactor>
</comment>
<reference evidence="20" key="2">
    <citation type="submission" date="2023-05" db="EMBL/GenBank/DDBJ databases">
        <authorList>
            <person name="Schelkunov M.I."/>
        </authorList>
    </citation>
    <scope>NUCLEOTIDE SEQUENCE</scope>
    <source>
        <strain evidence="20">Hsosn_3</strain>
        <tissue evidence="20">Leaf</tissue>
    </source>
</reference>
<comment type="subcellular location">
    <subcellularLocation>
        <location evidence="2">Endoplasmic reticulum membrane</location>
        <topology evidence="2">Multi-pass membrane protein</topology>
    </subcellularLocation>
</comment>
<evidence type="ECO:0000256" key="13">
    <source>
        <dbReference type="ARBA" id="ARBA00022989"/>
    </source>
</evidence>
<dbReference type="PANTHER" id="PTHR10571:SF0">
    <property type="entry name" value="UDP-N-ACETYLGLUCOSAMINE--DOLICHYL-PHOSPHATE N-ACETYLGLUCOSAMINEPHOSPHOTRANSFERASE"/>
    <property type="match status" value="1"/>
</dbReference>
<comment type="similarity">
    <text evidence="4">Belongs to the glycosyltransferase 4 family.</text>
</comment>
<dbReference type="GO" id="GO:0003975">
    <property type="term" value="F:UDP-N-acetylglucosamine-dolichyl-phosphate N-acetylglucosaminephosphotransferase activity"/>
    <property type="evidence" value="ECO:0007669"/>
    <property type="project" value="UniProtKB-EC"/>
</dbReference>
<reference evidence="20" key="1">
    <citation type="submission" date="2023-02" db="EMBL/GenBank/DDBJ databases">
        <title>Genome of toxic invasive species Heracleum sosnowskyi carries increased number of genes despite the absence of recent whole-genome duplications.</title>
        <authorList>
            <person name="Schelkunov M."/>
            <person name="Shtratnikova V."/>
            <person name="Makarenko M."/>
            <person name="Klepikova A."/>
            <person name="Omelchenko D."/>
            <person name="Novikova G."/>
            <person name="Obukhova E."/>
            <person name="Bogdanov V."/>
            <person name="Penin A."/>
            <person name="Logacheva M."/>
        </authorList>
    </citation>
    <scope>NUCLEOTIDE SEQUENCE</scope>
    <source>
        <strain evidence="20">Hsosn_3</strain>
        <tissue evidence="20">Leaf</tissue>
    </source>
</reference>
<dbReference type="AlphaFoldDB" id="A0AAD8MGR7"/>
<proteinExistence type="inferred from homology"/>
<keyword evidence="21" id="KW-1185">Reference proteome</keyword>
<evidence type="ECO:0000256" key="5">
    <source>
        <dbReference type="ARBA" id="ARBA00013225"/>
    </source>
</evidence>
<evidence type="ECO:0000256" key="10">
    <source>
        <dbReference type="ARBA" id="ARBA00022723"/>
    </source>
</evidence>
<evidence type="ECO:0000256" key="14">
    <source>
        <dbReference type="ARBA" id="ARBA00023136"/>
    </source>
</evidence>
<dbReference type="PANTHER" id="PTHR10571">
    <property type="entry name" value="UDP-N-ACETYLGLUCOSAMINE--DOLICHYL-PHOSPHATE N-ACETYLGLUCOSAMINEPHOSPHOTRANSFERASE"/>
    <property type="match status" value="1"/>
</dbReference>
<comment type="catalytic activity">
    <reaction evidence="18">
        <text>a di-trans,poly-cis-dolichyl phosphate + UDP-N-acetyl-alpha-D-glucosamine = an N-acetyl-alpha-D-glucosaminyl-diphospho-di-trans,poly-cis-dolichol + UMP</text>
        <dbReference type="Rhea" id="RHEA:13289"/>
        <dbReference type="Rhea" id="RHEA-COMP:19498"/>
        <dbReference type="Rhea" id="RHEA-COMP:19507"/>
        <dbReference type="ChEBI" id="CHEBI:57683"/>
        <dbReference type="ChEBI" id="CHEBI:57705"/>
        <dbReference type="ChEBI" id="CHEBI:57865"/>
        <dbReference type="ChEBI" id="CHEBI:58427"/>
        <dbReference type="EC" id="2.7.8.15"/>
    </reaction>
    <physiologicalReaction direction="left-to-right" evidence="18">
        <dbReference type="Rhea" id="RHEA:13290"/>
    </physiologicalReaction>
</comment>
<keyword evidence="14 19" id="KW-0472">Membrane</keyword>
<feature type="transmembrane region" description="Helical" evidence="19">
    <location>
        <begin position="32"/>
        <end position="50"/>
    </location>
</feature>
<feature type="transmembrane region" description="Helical" evidence="19">
    <location>
        <begin position="62"/>
        <end position="84"/>
    </location>
</feature>
<sequence>MWSVVLGFTSLWIIHIYMYTEKAFLKQRKWLVEYNAALASIYFMILLGFVDDVLDIPSRVKLVLPSMAALLLLMVYVGHRTIIIPKPIVSYVGFEILDLGRFYKLYMGLLAVFCTSSVNIHAGINGLEVG</sequence>
<evidence type="ECO:0000256" key="15">
    <source>
        <dbReference type="ARBA" id="ARBA00029567"/>
    </source>
</evidence>
<name>A0AAD8MGR7_9APIA</name>
<evidence type="ECO:0000256" key="12">
    <source>
        <dbReference type="ARBA" id="ARBA00022842"/>
    </source>
</evidence>
<evidence type="ECO:0000256" key="17">
    <source>
        <dbReference type="ARBA" id="ARBA00044717"/>
    </source>
</evidence>
<dbReference type="EC" id="2.7.8.15" evidence="5"/>
<dbReference type="Pfam" id="PF00953">
    <property type="entry name" value="Glycos_transf_4"/>
    <property type="match status" value="1"/>
</dbReference>
<evidence type="ECO:0000256" key="18">
    <source>
        <dbReference type="ARBA" id="ARBA00045078"/>
    </source>
</evidence>
<dbReference type="GO" id="GO:0005789">
    <property type="term" value="C:endoplasmic reticulum membrane"/>
    <property type="evidence" value="ECO:0007669"/>
    <property type="project" value="UniProtKB-SubCell"/>
</dbReference>
<comment type="function">
    <text evidence="17">UDP-N-acetylglucosamine--dolichyl-phosphate N-acetylglucosaminephosphotransferase that operates in the biosynthetic pathway of dolichol-linked oligosaccharides, the glycan precursors employed in protein asparagine (N)-glycosylation. The assembly of dolichol-linked oligosaccharides begins on the cytosolic side of the endoplasmic reticulum membrane and finishes in its lumen. The sequential addition of sugars to dolichol pyrophosphate produces dolichol-linked oligosaccharides containing fourteen sugars, including two GlcNAcs, nine mannoses and three glucoses. Once assembled, the oligosaccharide is transferred from the lipid to nascent proteins by oligosaccharyltransferases. Catalyzes the initial step of dolichol-linked oligosaccharide biosynthesis, transfering GlcNAc-1-P from cytosolic UDP-GlcNAc onto the carrier lipid dolichyl phosphate (P-dolichol), yielding GlcNAc-P-P-dolichol embedded in the cytoplasmic leaflet of the endoplasmic reticulum membrane.</text>
</comment>
<evidence type="ECO:0000256" key="9">
    <source>
        <dbReference type="ARBA" id="ARBA00022692"/>
    </source>
</evidence>
<evidence type="ECO:0000256" key="8">
    <source>
        <dbReference type="ARBA" id="ARBA00022679"/>
    </source>
</evidence>
<feature type="transmembrane region" description="Helical" evidence="19">
    <location>
        <begin position="6"/>
        <end position="25"/>
    </location>
</feature>
<accession>A0AAD8MGR7</accession>
<dbReference type="GO" id="GO:0046872">
    <property type="term" value="F:metal ion binding"/>
    <property type="evidence" value="ECO:0007669"/>
    <property type="project" value="UniProtKB-KW"/>
</dbReference>
<keyword evidence="12" id="KW-0460">Magnesium</keyword>
<keyword evidence="8" id="KW-0808">Transferase</keyword>
<dbReference type="GO" id="GO:0016757">
    <property type="term" value="F:glycosyltransferase activity"/>
    <property type="evidence" value="ECO:0007669"/>
    <property type="project" value="UniProtKB-KW"/>
</dbReference>
<keyword evidence="11" id="KW-0256">Endoplasmic reticulum</keyword>
<evidence type="ECO:0000256" key="1">
    <source>
        <dbReference type="ARBA" id="ARBA00001946"/>
    </source>
</evidence>
<protein>
    <recommendedName>
        <fullName evidence="6">UDP-N-acetylglucosamine--dolichyl-phosphate N-acetylglucosaminephosphotransferase</fullName>
        <ecNumber evidence="5">2.7.8.15</ecNumber>
    </recommendedName>
    <alternativeName>
        <fullName evidence="15">GlcNAc-1-P transferase</fullName>
    </alternativeName>
    <alternativeName>
        <fullName evidence="16">N-acetylglucosamine-1-phosphate transferase</fullName>
    </alternativeName>
</protein>
<evidence type="ECO:0000256" key="6">
    <source>
        <dbReference type="ARBA" id="ARBA00017659"/>
    </source>
</evidence>
<evidence type="ECO:0000256" key="7">
    <source>
        <dbReference type="ARBA" id="ARBA00022676"/>
    </source>
</evidence>
<evidence type="ECO:0000256" key="19">
    <source>
        <dbReference type="SAM" id="Phobius"/>
    </source>
</evidence>
<keyword evidence="7" id="KW-0328">Glycosyltransferase</keyword>
<comment type="pathway">
    <text evidence="3">Protein modification; protein glycosylation.</text>
</comment>
<dbReference type="EMBL" id="JAUIZM010000007">
    <property type="protein sequence ID" value="KAK1372691.1"/>
    <property type="molecule type" value="Genomic_DNA"/>
</dbReference>
<evidence type="ECO:0000313" key="21">
    <source>
        <dbReference type="Proteomes" id="UP001237642"/>
    </source>
</evidence>
<dbReference type="InterPro" id="IPR033895">
    <property type="entry name" value="GPT"/>
</dbReference>
<evidence type="ECO:0000256" key="11">
    <source>
        <dbReference type="ARBA" id="ARBA00022824"/>
    </source>
</evidence>
<keyword evidence="10" id="KW-0479">Metal-binding</keyword>
<keyword evidence="9 19" id="KW-0812">Transmembrane</keyword>
<dbReference type="GO" id="GO:0006488">
    <property type="term" value="P:dolichol-linked oligosaccharide biosynthetic process"/>
    <property type="evidence" value="ECO:0007669"/>
    <property type="project" value="InterPro"/>
</dbReference>
<gene>
    <name evidence="20" type="ORF">POM88_028884</name>
</gene>
<comment type="caution">
    <text evidence="20">The sequence shown here is derived from an EMBL/GenBank/DDBJ whole genome shotgun (WGS) entry which is preliminary data.</text>
</comment>
<evidence type="ECO:0000256" key="2">
    <source>
        <dbReference type="ARBA" id="ARBA00004477"/>
    </source>
</evidence>
<feature type="transmembrane region" description="Helical" evidence="19">
    <location>
        <begin position="105"/>
        <end position="124"/>
    </location>
</feature>
<evidence type="ECO:0000256" key="16">
    <source>
        <dbReference type="ARBA" id="ARBA00033238"/>
    </source>
</evidence>
<dbReference type="Proteomes" id="UP001237642">
    <property type="component" value="Unassembled WGS sequence"/>
</dbReference>
<evidence type="ECO:0000313" key="20">
    <source>
        <dbReference type="EMBL" id="KAK1372691.1"/>
    </source>
</evidence>
<evidence type="ECO:0000256" key="3">
    <source>
        <dbReference type="ARBA" id="ARBA00004922"/>
    </source>
</evidence>
<keyword evidence="13 19" id="KW-1133">Transmembrane helix</keyword>
<dbReference type="InterPro" id="IPR000715">
    <property type="entry name" value="Glycosyl_transferase_4"/>
</dbReference>